<name>A0ACC0CDA1_CATRO</name>
<sequence length="1929" mass="215136">MEGSGNKKKERNKEEMKRTSITQLKAMLRKNWLLKIRHPFVTLTEILLPTIVMILLIVVRTRTDLQIHPAQPYIRSEMFVEVGKSKISAPFDSILQLLLSKGEHLAFAPNSSETRMMLNVLSFKFPLLKAVTKVYEDEEELETYIRSENYGTYDLEKNITYPKIKGAIVFHNQGPELFDYSIRLNHTWAFSGFPDIKTIMDVNGPYLNDLELGVNKIPILQYGLSGFLTLQQVLDSFIIFATQQERGNSATKDLQFPQQSSTPRSGVKTPWTQLSPSNIRVAPFPTREYTDDEFQLIIKKVMGVLYLLGFLYPISRLISYSVFEKEHKIKEGLYMMGLKDEIFYLSWFITYALQFAISSGIITLCTMDNLFQYSDKSLVFIYFFSFGLSAITLSFLISTFFTRAKTAVAVGTLAFLGAFFPYYTVNDEAVSMVLKVVASFLSPTAFALGSVNFADYERAHVGLRWSNIWRESSGVCFLACLLMMLIDAVLYCLVGLYLDKVLPKENGVRYPWNFVFKACFWRKKTTNYISCEVPKLDDNDVNTNLVVQDVLKQAVEAISLEMKQQELDSRCIQIRNLHKMYDTKKGSCCAVNSLQLSLYENQILALLGHNGAGKSTTISMLVGLLQPTAGDALILGRSILTDMDEIRKVLGVCPQYDILFPELTVKEHLELFATIKGIDEDSLESVVIEMVDEVGLADKTNIAVKALSGGMKRKLSLGIALIGDSKVIVLDEPTSGMDPYSMRLTWQLIKKVKKGRIILLTTHSMDEAEVLGDRIAIMANGSLKCCGSSLFLKHHYGVGYTLTVVKTTPSTPVAADIVYRHIPSATCVSEVGTEISFKLPLSSSSLFEGMFHEIERCMRKSNPNSQARDCKEDNYLGIESYGISVTTLEEVFLRVAGGDFDEANGLGENEPPVLPDSSVSGSCQNYTTKRLFHSKNWGNFLRSAGLFVSVIGRACSLFCGTVASVFKFLSMQCCCCFMLSRSTFWRHFRALLRKRAIMTQRDRKTIVFQLLIPAVFLFIGLLFLQLKPHPEQQSVTLTTSYFNPLLSGGGGGGPIPFDLSWPIAEEVAKHVQGGWIQRFRNTTYKFPNSEKALNDAIQVAGPTLGRRLLEMSEYLMASFNESYESRYGAVIMDNQKGDGSIGYTILHNSSCQHAASTYINLMNSAILRLVTLNDNMTIRTRNHPLPLTESQHQQRHVQFTCTFENLPSAVLQWFPIARDLDAFSAAIVINIAFSFIPASFAVAIVKEREVKAKHQQLISGVSILSYWVSTYIWDFISFLFPSSAAILLFFIFGLDQFIGRDSFFPMVIMLLEYGLAVASSTYCLTFFFSEHSLAQNVILLVHFFTGLILMAISFLMGLIKSTTQVNSLLKNFFRISPGFCFADGLASLALLRQGMKNGAGGRVLDWNVTGASICYLAAEAVIYFLLTLGLELLPPHKINLATAYEWWMSVKTVYRVPSSSLSEPLLESSSGETTLELEEDIDVQRERNRVLSGSTDNAIIFLRNLRKVYPGGKQHSLKTAVHSLTFAVQEGECFGFLGTNGAGKTTTLSMISGEERPSSGTAFIFGKDLSANPKAARQHIGYCPQFDALLEFLSVQEHLELYARIKGVPECDVEDVVAEKLAEFDLLKHANKPSFALSGGNKRKLSVAIAMIGDPPIVILDEPSTGMDPIAKRFMWEVISRLSTRRGKTAVILTTHSMNEAQALCTRIGIMVGGRLRCIGSPQHLKTRFGNHLELEVKPTEVGLVELENLCQIIQEKLFDIPLHPRSILSDLEVCIGGMDSIAPANASVAEISLSKEMIVAIGQWLGNEERVRSLTANATNSSCGAFDEQLSEQLLRDGGIPLPVFSEWWLAREKFSKIDSFIQSSFPGAMFQGSNGLSIKYQLPCGDLSLADAFGHIERNRNRVGISEYSISQSTLETIFNHFAANSS</sequence>
<reference evidence="2" key="1">
    <citation type="journal article" date="2023" name="Nat. Plants">
        <title>Single-cell RNA sequencing provides a high-resolution roadmap for understanding the multicellular compartmentation of specialized metabolism.</title>
        <authorList>
            <person name="Sun S."/>
            <person name="Shen X."/>
            <person name="Li Y."/>
            <person name="Li Y."/>
            <person name="Wang S."/>
            <person name="Li R."/>
            <person name="Zhang H."/>
            <person name="Shen G."/>
            <person name="Guo B."/>
            <person name="Wei J."/>
            <person name="Xu J."/>
            <person name="St-Pierre B."/>
            <person name="Chen S."/>
            <person name="Sun C."/>
        </authorList>
    </citation>
    <scope>NUCLEOTIDE SEQUENCE [LARGE SCALE GENOMIC DNA]</scope>
</reference>
<comment type="caution">
    <text evidence="1">The sequence shown here is derived from an EMBL/GenBank/DDBJ whole genome shotgun (WGS) entry which is preliminary data.</text>
</comment>
<keyword evidence="2" id="KW-1185">Reference proteome</keyword>
<dbReference type="EMBL" id="CM044701">
    <property type="protein sequence ID" value="KAI5682860.1"/>
    <property type="molecule type" value="Genomic_DNA"/>
</dbReference>
<proteinExistence type="predicted"/>
<accession>A0ACC0CDA1</accession>
<organism evidence="1 2">
    <name type="scientific">Catharanthus roseus</name>
    <name type="common">Madagascar periwinkle</name>
    <name type="synonym">Vinca rosea</name>
    <dbReference type="NCBI Taxonomy" id="4058"/>
    <lineage>
        <taxon>Eukaryota</taxon>
        <taxon>Viridiplantae</taxon>
        <taxon>Streptophyta</taxon>
        <taxon>Embryophyta</taxon>
        <taxon>Tracheophyta</taxon>
        <taxon>Spermatophyta</taxon>
        <taxon>Magnoliopsida</taxon>
        <taxon>eudicotyledons</taxon>
        <taxon>Gunneridae</taxon>
        <taxon>Pentapetalae</taxon>
        <taxon>asterids</taxon>
        <taxon>lamiids</taxon>
        <taxon>Gentianales</taxon>
        <taxon>Apocynaceae</taxon>
        <taxon>Rauvolfioideae</taxon>
        <taxon>Vinceae</taxon>
        <taxon>Catharanthinae</taxon>
        <taxon>Catharanthus</taxon>
    </lineage>
</organism>
<evidence type="ECO:0000313" key="2">
    <source>
        <dbReference type="Proteomes" id="UP001060085"/>
    </source>
</evidence>
<protein>
    <submittedName>
        <fullName evidence="1">Uncharacterized protein</fullName>
    </submittedName>
</protein>
<evidence type="ECO:0000313" key="1">
    <source>
        <dbReference type="EMBL" id="KAI5682860.1"/>
    </source>
</evidence>
<gene>
    <name evidence="1" type="ORF">M9H77_04088</name>
</gene>
<dbReference type="Proteomes" id="UP001060085">
    <property type="component" value="Linkage Group LG01"/>
</dbReference>